<comment type="catalytic activity">
    <reaction evidence="7">
        <text>ITP + H2O = IMP + diphosphate + H(+)</text>
        <dbReference type="Rhea" id="RHEA:29399"/>
        <dbReference type="ChEBI" id="CHEBI:15377"/>
        <dbReference type="ChEBI" id="CHEBI:15378"/>
        <dbReference type="ChEBI" id="CHEBI:33019"/>
        <dbReference type="ChEBI" id="CHEBI:58053"/>
        <dbReference type="ChEBI" id="CHEBI:61402"/>
        <dbReference type="EC" id="3.6.1.66"/>
    </reaction>
</comment>
<feature type="active site" description="Proton acceptor" evidence="7">
    <location>
        <position position="69"/>
    </location>
</feature>
<feature type="binding site" evidence="7">
    <location>
        <begin position="180"/>
        <end position="181"/>
    </location>
    <ligand>
        <name>substrate</name>
    </ligand>
</feature>
<proteinExistence type="inferred from homology"/>
<comment type="catalytic activity">
    <reaction evidence="7">
        <text>XTP + H2O = XMP + diphosphate + H(+)</text>
        <dbReference type="Rhea" id="RHEA:28610"/>
        <dbReference type="ChEBI" id="CHEBI:15377"/>
        <dbReference type="ChEBI" id="CHEBI:15378"/>
        <dbReference type="ChEBI" id="CHEBI:33019"/>
        <dbReference type="ChEBI" id="CHEBI:57464"/>
        <dbReference type="ChEBI" id="CHEBI:61314"/>
        <dbReference type="EC" id="3.6.1.66"/>
    </reaction>
</comment>
<dbReference type="PANTHER" id="PTHR11067:SF9">
    <property type="entry name" value="INOSINE TRIPHOSPHATE PYROPHOSPHATASE"/>
    <property type="match status" value="1"/>
</dbReference>
<keyword evidence="3 7" id="KW-0547">Nucleotide-binding</keyword>
<keyword evidence="4 7" id="KW-0378">Hydrolase</keyword>
<feature type="binding site" evidence="7">
    <location>
        <position position="175"/>
    </location>
    <ligand>
        <name>substrate</name>
    </ligand>
</feature>
<evidence type="ECO:0000256" key="3">
    <source>
        <dbReference type="ARBA" id="ARBA00022741"/>
    </source>
</evidence>
<dbReference type="Pfam" id="PF01725">
    <property type="entry name" value="Ham1p_like"/>
    <property type="match status" value="1"/>
</dbReference>
<protein>
    <recommendedName>
        <fullName evidence="7">dITP/XTP pyrophosphatase</fullName>
        <ecNumber evidence="7">3.6.1.66</ecNumber>
    </recommendedName>
    <alternativeName>
        <fullName evidence="7">Non-canonical purine NTP pyrophosphatase</fullName>
    </alternativeName>
    <alternativeName>
        <fullName evidence="7">Non-standard purine NTP pyrophosphatase</fullName>
    </alternativeName>
    <alternativeName>
        <fullName evidence="7">Nucleoside-triphosphate diphosphatase</fullName>
    </alternativeName>
    <alternativeName>
        <fullName evidence="7">Nucleoside-triphosphate pyrophosphatase</fullName>
        <shortName evidence="7">NTPase</shortName>
    </alternativeName>
</protein>
<dbReference type="InterPro" id="IPR002637">
    <property type="entry name" value="RdgB/HAM1"/>
</dbReference>
<accession>A0ABS0LP86</accession>
<keyword evidence="2 7" id="KW-0479">Metal-binding</keyword>
<dbReference type="Proteomes" id="UP000721415">
    <property type="component" value="Unassembled WGS sequence"/>
</dbReference>
<dbReference type="RefSeq" id="WP_197114868.1">
    <property type="nucleotide sequence ID" value="NZ_JACBXQ010000002.1"/>
</dbReference>
<keyword evidence="5 7" id="KW-0460">Magnesium</keyword>
<evidence type="ECO:0000256" key="8">
    <source>
        <dbReference type="RuleBase" id="RU003781"/>
    </source>
</evidence>
<dbReference type="EC" id="3.6.1.66" evidence="7"/>
<evidence type="ECO:0000313" key="9">
    <source>
        <dbReference type="EMBL" id="MBG9985963.1"/>
    </source>
</evidence>
<organism evidence="9 10">
    <name type="scientific">Facklamia lactis</name>
    <dbReference type="NCBI Taxonomy" id="2749967"/>
    <lineage>
        <taxon>Bacteria</taxon>
        <taxon>Bacillati</taxon>
        <taxon>Bacillota</taxon>
        <taxon>Bacilli</taxon>
        <taxon>Lactobacillales</taxon>
        <taxon>Aerococcaceae</taxon>
        <taxon>Facklamia</taxon>
    </lineage>
</organism>
<comment type="caution">
    <text evidence="9">The sequence shown here is derived from an EMBL/GenBank/DDBJ whole genome shotgun (WGS) entry which is preliminary data.</text>
</comment>
<name>A0ABS0LP86_9LACT</name>
<evidence type="ECO:0000256" key="2">
    <source>
        <dbReference type="ARBA" id="ARBA00022723"/>
    </source>
</evidence>
<comment type="similarity">
    <text evidence="1 7 8">Belongs to the HAM1 NTPase family.</text>
</comment>
<dbReference type="Gene3D" id="3.90.950.10">
    <property type="match status" value="1"/>
</dbReference>
<gene>
    <name evidence="9" type="ORF">HZY91_03530</name>
</gene>
<comment type="catalytic activity">
    <reaction evidence="7">
        <text>dITP + H2O = dIMP + diphosphate + H(+)</text>
        <dbReference type="Rhea" id="RHEA:28342"/>
        <dbReference type="ChEBI" id="CHEBI:15377"/>
        <dbReference type="ChEBI" id="CHEBI:15378"/>
        <dbReference type="ChEBI" id="CHEBI:33019"/>
        <dbReference type="ChEBI" id="CHEBI:61194"/>
        <dbReference type="ChEBI" id="CHEBI:61382"/>
        <dbReference type="EC" id="3.6.1.66"/>
    </reaction>
</comment>
<dbReference type="NCBIfam" id="TIGR00042">
    <property type="entry name" value="RdgB/HAM1 family non-canonical purine NTP pyrophosphatase"/>
    <property type="match status" value="1"/>
</dbReference>
<evidence type="ECO:0000256" key="4">
    <source>
        <dbReference type="ARBA" id="ARBA00022801"/>
    </source>
</evidence>
<evidence type="ECO:0000256" key="6">
    <source>
        <dbReference type="ARBA" id="ARBA00023080"/>
    </source>
</evidence>
<dbReference type="HAMAP" id="MF_01405">
    <property type="entry name" value="Non_canon_purine_NTPase"/>
    <property type="match status" value="1"/>
</dbReference>
<keyword evidence="10" id="KW-1185">Reference proteome</keyword>
<reference evidence="9 10" key="1">
    <citation type="submission" date="2020-07" db="EMBL/GenBank/DDBJ databases">
        <title>Facklamia lactis sp. nov., isolated from raw milk.</title>
        <authorList>
            <person name="Doll E.V."/>
            <person name="Huptas C."/>
            <person name="Staib L."/>
            <person name="Wenning M."/>
            <person name="Scherer S."/>
        </authorList>
    </citation>
    <scope>NUCLEOTIDE SEQUENCE [LARGE SCALE GENOMIC DNA]</scope>
    <source>
        <strain evidence="9 10">DSM 111018</strain>
    </source>
</reference>
<dbReference type="InterPro" id="IPR029001">
    <property type="entry name" value="ITPase-like_fam"/>
</dbReference>
<feature type="binding site" evidence="7">
    <location>
        <begin position="152"/>
        <end position="155"/>
    </location>
    <ligand>
        <name>substrate</name>
    </ligand>
</feature>
<evidence type="ECO:0000313" key="10">
    <source>
        <dbReference type="Proteomes" id="UP000721415"/>
    </source>
</evidence>
<dbReference type="CDD" id="cd00515">
    <property type="entry name" value="HAM1"/>
    <property type="match status" value="1"/>
</dbReference>
<dbReference type="SUPFAM" id="SSF52972">
    <property type="entry name" value="ITPase-like"/>
    <property type="match status" value="1"/>
</dbReference>
<feature type="binding site" evidence="7">
    <location>
        <begin position="7"/>
        <end position="12"/>
    </location>
    <ligand>
        <name>substrate</name>
    </ligand>
</feature>
<feature type="binding site" evidence="7">
    <location>
        <position position="69"/>
    </location>
    <ligand>
        <name>Mg(2+)</name>
        <dbReference type="ChEBI" id="CHEBI:18420"/>
    </ligand>
</feature>
<evidence type="ECO:0000256" key="1">
    <source>
        <dbReference type="ARBA" id="ARBA00008023"/>
    </source>
</evidence>
<dbReference type="NCBIfam" id="NF011397">
    <property type="entry name" value="PRK14822.1"/>
    <property type="match status" value="1"/>
</dbReference>
<dbReference type="GO" id="GO:0036220">
    <property type="term" value="F:ITP diphosphatase activity"/>
    <property type="evidence" value="ECO:0007669"/>
    <property type="project" value="UniProtKB-EC"/>
</dbReference>
<evidence type="ECO:0000256" key="5">
    <source>
        <dbReference type="ARBA" id="ARBA00022842"/>
    </source>
</evidence>
<comment type="cofactor">
    <cofactor evidence="7">
        <name>Mg(2+)</name>
        <dbReference type="ChEBI" id="CHEBI:18420"/>
    </cofactor>
    <text evidence="7">Binds 1 Mg(2+) ion per subunit.</text>
</comment>
<comment type="function">
    <text evidence="7">Pyrophosphatase that catalyzes the hydrolysis of nucleoside triphosphates to their monophosphate derivatives, with a high preference for the non-canonical purine nucleotides XTP (xanthosine triphosphate), dITP (deoxyinosine triphosphate) and ITP. Seems to function as a house-cleaning enzyme that removes non-canonical purine nucleotides from the nucleotide pool, thus preventing their incorporation into DNA/RNA and avoiding chromosomal lesions.</text>
</comment>
<feature type="binding site" evidence="7">
    <location>
        <position position="70"/>
    </location>
    <ligand>
        <name>substrate</name>
    </ligand>
</feature>
<dbReference type="EMBL" id="JACBXQ010000002">
    <property type="protein sequence ID" value="MBG9985963.1"/>
    <property type="molecule type" value="Genomic_DNA"/>
</dbReference>
<feature type="binding site" evidence="7">
    <location>
        <position position="40"/>
    </location>
    <ligand>
        <name>Mg(2+)</name>
        <dbReference type="ChEBI" id="CHEBI:18420"/>
    </ligand>
</feature>
<dbReference type="PANTHER" id="PTHR11067">
    <property type="entry name" value="INOSINE TRIPHOSPHATE PYROPHOSPHATASE/HAM1 PROTEIN"/>
    <property type="match status" value="1"/>
</dbReference>
<dbReference type="InterPro" id="IPR020922">
    <property type="entry name" value="dITP/XTP_pyrophosphatase"/>
</dbReference>
<keyword evidence="6 7" id="KW-0546">Nucleotide metabolism</keyword>
<sequence length="201" mass="22630">MKLLIASHNKGKVAEFEKLLKPKGFDITSLIDYPELDEVEETGKTFEENARLKAETIAKELNCLCLSDDSGLSVPILDGEPGVFSARYAGEPSNDQKNIDKLLSKLEGYHGEDRAAFFSTCIVLAYPGRDSLVVEGRVDGLIAYEEHGDNGFGYDPIFIYELENKTFAELTSERKNQISHRAKAVMNLMNEMPEWLEEFKR</sequence>
<comment type="subunit">
    <text evidence="7">Homodimer.</text>
</comment>
<evidence type="ECO:0000256" key="7">
    <source>
        <dbReference type="HAMAP-Rule" id="MF_01405"/>
    </source>
</evidence>